<evidence type="ECO:0000313" key="1">
    <source>
        <dbReference type="EMBL" id="KUM45330.1"/>
    </source>
</evidence>
<proteinExistence type="predicted"/>
<protein>
    <submittedName>
        <fullName evidence="1">Uncharacterized protein</fullName>
    </submittedName>
</protein>
<gene>
    <name evidence="1" type="ORF">ABT39_MTgene3403</name>
</gene>
<organism evidence="1">
    <name type="scientific">Picea glauca</name>
    <name type="common">White spruce</name>
    <name type="synonym">Pinus glauca</name>
    <dbReference type="NCBI Taxonomy" id="3330"/>
    <lineage>
        <taxon>Eukaryota</taxon>
        <taxon>Viridiplantae</taxon>
        <taxon>Streptophyta</taxon>
        <taxon>Embryophyta</taxon>
        <taxon>Tracheophyta</taxon>
        <taxon>Spermatophyta</taxon>
        <taxon>Pinopsida</taxon>
        <taxon>Pinidae</taxon>
        <taxon>Conifers I</taxon>
        <taxon>Pinales</taxon>
        <taxon>Pinaceae</taxon>
        <taxon>Picea</taxon>
    </lineage>
</organism>
<reference evidence="1" key="1">
    <citation type="journal article" date="2015" name="Genome Biol. Evol.">
        <title>Organellar Genomes of White Spruce (Picea glauca): Assembly and Annotation.</title>
        <authorList>
            <person name="Jackman S.D."/>
            <person name="Warren R.L."/>
            <person name="Gibb E.A."/>
            <person name="Vandervalk B.P."/>
            <person name="Mohamadi H."/>
            <person name="Chu J."/>
            <person name="Raymond A."/>
            <person name="Pleasance S."/>
            <person name="Coope R."/>
            <person name="Wildung M.R."/>
            <person name="Ritland C.E."/>
            <person name="Bousquet J."/>
            <person name="Jones S.J."/>
            <person name="Bohlmann J."/>
            <person name="Birol I."/>
        </authorList>
    </citation>
    <scope>NUCLEOTIDE SEQUENCE [LARGE SCALE GENOMIC DNA]</scope>
    <source>
        <tissue evidence="1">Flushing bud</tissue>
    </source>
</reference>
<accession>A0A101LU04</accession>
<sequence>MHLELDLKQLALGQMLLKLRVLKRMLPLQLGQLQSPLEPGQLNLDMELL</sequence>
<keyword evidence="1" id="KW-0496">Mitochondrion</keyword>
<dbReference type="EMBL" id="LKAM01000020">
    <property type="protein sequence ID" value="KUM45330.1"/>
    <property type="molecule type" value="Genomic_DNA"/>
</dbReference>
<geneLocation type="mitochondrion" evidence="1"/>
<name>A0A101LU04_PICGL</name>
<comment type="caution">
    <text evidence="1">The sequence shown here is derived from an EMBL/GenBank/DDBJ whole genome shotgun (WGS) entry which is preliminary data.</text>
</comment>
<dbReference type="AlphaFoldDB" id="A0A101LU04"/>